<keyword evidence="5 6" id="KW-0949">S-adenosyl-L-methionine</keyword>
<comment type="caution">
    <text evidence="8">The sequence shown here is derived from an EMBL/GenBank/DDBJ whole genome shotgun (WGS) entry which is preliminary data.</text>
</comment>
<evidence type="ECO:0000313" key="8">
    <source>
        <dbReference type="EMBL" id="KKT37065.1"/>
    </source>
</evidence>
<keyword evidence="1 6" id="KW-0963">Cytoplasm</keyword>
<dbReference type="AlphaFoldDB" id="A0A837I7Y8"/>
<dbReference type="InterPro" id="IPR035996">
    <property type="entry name" value="4pyrrol_Methylase_sf"/>
</dbReference>
<comment type="similarity">
    <text evidence="6">Belongs to the methyltransferase superfamily. RsmI family.</text>
</comment>
<comment type="catalytic activity">
    <reaction evidence="6">
        <text>cytidine(1402) in 16S rRNA + S-adenosyl-L-methionine = 2'-O-methylcytidine(1402) in 16S rRNA + S-adenosyl-L-homocysteine + H(+)</text>
        <dbReference type="Rhea" id="RHEA:42924"/>
        <dbReference type="Rhea" id="RHEA-COMP:10285"/>
        <dbReference type="Rhea" id="RHEA-COMP:10286"/>
        <dbReference type="ChEBI" id="CHEBI:15378"/>
        <dbReference type="ChEBI" id="CHEBI:57856"/>
        <dbReference type="ChEBI" id="CHEBI:59789"/>
        <dbReference type="ChEBI" id="CHEBI:74495"/>
        <dbReference type="ChEBI" id="CHEBI:82748"/>
        <dbReference type="EC" id="2.1.1.198"/>
    </reaction>
</comment>
<proteinExistence type="inferred from homology"/>
<dbReference type="NCBIfam" id="TIGR00096">
    <property type="entry name" value="16S rRNA (cytidine(1402)-2'-O)-methyltransferase"/>
    <property type="match status" value="1"/>
</dbReference>
<dbReference type="InterPro" id="IPR014776">
    <property type="entry name" value="4pyrrole_Mease_sub2"/>
</dbReference>
<keyword evidence="3 6" id="KW-0489">Methyltransferase</keyword>
<dbReference type="HAMAP" id="MF_01877">
    <property type="entry name" value="16SrRNA_methyltr_I"/>
    <property type="match status" value="1"/>
</dbReference>
<dbReference type="CDD" id="cd11648">
    <property type="entry name" value="RsmI"/>
    <property type="match status" value="1"/>
</dbReference>
<comment type="function">
    <text evidence="6">Catalyzes the 2'-O-methylation of the ribose of cytidine 1402 (C1402) in 16S rRNA.</text>
</comment>
<dbReference type="PIRSF" id="PIRSF005917">
    <property type="entry name" value="MTase_YraL"/>
    <property type="match status" value="1"/>
</dbReference>
<dbReference type="InterPro" id="IPR000878">
    <property type="entry name" value="4pyrrol_Mease"/>
</dbReference>
<dbReference type="EMBL" id="LCHP01000002">
    <property type="protein sequence ID" value="KKT37065.1"/>
    <property type="molecule type" value="Genomic_DNA"/>
</dbReference>
<dbReference type="EC" id="2.1.1.198" evidence="6"/>
<dbReference type="SUPFAM" id="SSF53790">
    <property type="entry name" value="Tetrapyrrole methylase"/>
    <property type="match status" value="1"/>
</dbReference>
<feature type="domain" description="Tetrapyrrole methylase" evidence="7">
    <location>
        <begin position="3"/>
        <end position="209"/>
    </location>
</feature>
<name>A0A837I7Y8_9BACT</name>
<protein>
    <recommendedName>
        <fullName evidence="6">Ribosomal RNA small subunit methyltransferase I</fullName>
        <ecNumber evidence="6">2.1.1.198</ecNumber>
    </recommendedName>
    <alternativeName>
        <fullName evidence="6">16S rRNA 2'-O-ribose C1402 methyltransferase</fullName>
    </alternativeName>
    <alternativeName>
        <fullName evidence="6">rRNA (cytidine-2'-O-)-methyltransferase RsmI</fullName>
    </alternativeName>
</protein>
<dbReference type="PANTHER" id="PTHR46111:SF1">
    <property type="entry name" value="RIBOSOMAL RNA SMALL SUBUNIT METHYLTRANSFERASE I"/>
    <property type="match status" value="1"/>
</dbReference>
<evidence type="ECO:0000256" key="4">
    <source>
        <dbReference type="ARBA" id="ARBA00022679"/>
    </source>
</evidence>
<keyword evidence="2 6" id="KW-0698">rRNA processing</keyword>
<dbReference type="Pfam" id="PF00590">
    <property type="entry name" value="TP_methylase"/>
    <property type="match status" value="1"/>
</dbReference>
<evidence type="ECO:0000256" key="2">
    <source>
        <dbReference type="ARBA" id="ARBA00022552"/>
    </source>
</evidence>
<accession>A0A837I7Y8</accession>
<evidence type="ECO:0000256" key="3">
    <source>
        <dbReference type="ARBA" id="ARBA00022603"/>
    </source>
</evidence>
<dbReference type="InterPro" id="IPR018063">
    <property type="entry name" value="SAM_MeTrfase_RsmI_CS"/>
</dbReference>
<reference evidence="8 9" key="1">
    <citation type="journal article" date="2015" name="Nature">
        <title>rRNA introns, odd ribosomes, and small enigmatic genomes across a large radiation of phyla.</title>
        <authorList>
            <person name="Brown C.T."/>
            <person name="Hug L.A."/>
            <person name="Thomas B.C."/>
            <person name="Sharon I."/>
            <person name="Castelle C.J."/>
            <person name="Singh A."/>
            <person name="Wilkins M.J."/>
            <person name="Williams K.H."/>
            <person name="Banfield J.F."/>
        </authorList>
    </citation>
    <scope>NUCLEOTIDE SEQUENCE [LARGE SCALE GENOMIC DNA]</scope>
</reference>
<sequence length="232" mass="25634">MKTLFVVGTPIGNLEDITLRALRVLKEVDLILCEDTRVTKRLLSKYEIGTPTMSYHAQSKLAKVDKILSLLEEGKNLALVSDAGTPCISDPGVLLVSQILESKVKGQLSNVNIVPIPGPSALVTALSAAGISVAEFTFLGFLPHKKGRETLFKEIAESTRVMAFYESPHRIEKALESLEKFCGAERKIIIARELTKIYEEFVRGTVAEAREHFSKNPDRLRGEFVVIIEPKA</sequence>
<dbReference type="GO" id="GO:0070677">
    <property type="term" value="F:rRNA (cytosine-2'-O-)-methyltransferase activity"/>
    <property type="evidence" value="ECO:0007669"/>
    <property type="project" value="UniProtKB-UniRule"/>
</dbReference>
<dbReference type="FunFam" id="3.30.950.10:FF:000002">
    <property type="entry name" value="Ribosomal RNA small subunit methyltransferase I"/>
    <property type="match status" value="1"/>
</dbReference>
<evidence type="ECO:0000256" key="6">
    <source>
        <dbReference type="HAMAP-Rule" id="MF_01877"/>
    </source>
</evidence>
<gene>
    <name evidence="6" type="primary">rsmI</name>
    <name evidence="8" type="ORF">UW25_C0002G0011</name>
</gene>
<dbReference type="Proteomes" id="UP000033815">
    <property type="component" value="Unassembled WGS sequence"/>
</dbReference>
<dbReference type="PANTHER" id="PTHR46111">
    <property type="entry name" value="RIBOSOMAL RNA SMALL SUBUNIT METHYLTRANSFERASE I"/>
    <property type="match status" value="1"/>
</dbReference>
<dbReference type="InterPro" id="IPR014777">
    <property type="entry name" value="4pyrrole_Mease_sub1"/>
</dbReference>
<dbReference type="FunFam" id="3.40.1010.10:FF:000007">
    <property type="entry name" value="Ribosomal RNA small subunit methyltransferase I"/>
    <property type="match status" value="1"/>
</dbReference>
<dbReference type="Gene3D" id="3.40.1010.10">
    <property type="entry name" value="Cobalt-precorrin-4 Transmethylase, Domain 1"/>
    <property type="match status" value="1"/>
</dbReference>
<evidence type="ECO:0000256" key="5">
    <source>
        <dbReference type="ARBA" id="ARBA00022691"/>
    </source>
</evidence>
<keyword evidence="4 6" id="KW-0808">Transferase</keyword>
<dbReference type="InterPro" id="IPR008189">
    <property type="entry name" value="rRNA_ssu_MeTfrase_I"/>
</dbReference>
<comment type="subcellular location">
    <subcellularLocation>
        <location evidence="6">Cytoplasm</location>
    </subcellularLocation>
</comment>
<dbReference type="Gene3D" id="3.30.950.10">
    <property type="entry name" value="Methyltransferase, Cobalt-precorrin-4 Transmethylase, Domain 2"/>
    <property type="match status" value="1"/>
</dbReference>
<evidence type="ECO:0000256" key="1">
    <source>
        <dbReference type="ARBA" id="ARBA00022490"/>
    </source>
</evidence>
<evidence type="ECO:0000313" key="9">
    <source>
        <dbReference type="Proteomes" id="UP000033815"/>
    </source>
</evidence>
<dbReference type="GO" id="GO:0005737">
    <property type="term" value="C:cytoplasm"/>
    <property type="evidence" value="ECO:0007669"/>
    <property type="project" value="UniProtKB-SubCell"/>
</dbReference>
<organism evidence="8 9">
    <name type="scientific">Candidatus Nomurabacteria bacterium GW2011_GWB1_44_12</name>
    <dbReference type="NCBI Taxonomy" id="1618748"/>
    <lineage>
        <taxon>Bacteria</taxon>
        <taxon>Candidatus Nomuraibacteriota</taxon>
    </lineage>
</organism>
<dbReference type="PROSITE" id="PS50007">
    <property type="entry name" value="PIPLC_X_DOMAIN"/>
    <property type="match status" value="1"/>
</dbReference>
<evidence type="ECO:0000259" key="7">
    <source>
        <dbReference type="Pfam" id="PF00590"/>
    </source>
</evidence>
<dbReference type="PROSITE" id="PS01296">
    <property type="entry name" value="RSMI"/>
    <property type="match status" value="1"/>
</dbReference>